<sequence>MAGQIRLVFWGLLLGLLSAFLPRYLPDSVSSRLPFYSDPHHRLRSTPMGKRWSDTLHRYVSSNPIAKNYEHSREADWEAEIEQQLRFGSKDGGKELEKEYKRQLREVERRAEHAGSENLIKDMLPVYYVEQGSTGSPALEQVAKELDELRPQSLILLVAEESTSSHLVISSGPSIHSTGASPVSYVGSPRLASHLVRAFAHLEPSGVPATGSAMIKLTPAVTEMLSALKIERGVEVVQILLPVLAGEEGWEAEKWWDAGKALHEYLHAHEVAVGNRRVYKNTVVVAIGSAKPKHAPPVFTDLIDTALTHHTSHARDLALHALYSGSSGSKPRGPTRGELVPLYVATAAAGEGEGHALGHDGEGWRFGHLPIRS</sequence>
<evidence type="ECO:0000256" key="1">
    <source>
        <dbReference type="SAM" id="SignalP"/>
    </source>
</evidence>
<feature type="chain" id="PRO_5015735138" evidence="1">
    <location>
        <begin position="20"/>
        <end position="373"/>
    </location>
</feature>
<dbReference type="AlphaFoldDB" id="A0A2S5B5Q7"/>
<evidence type="ECO:0000313" key="2">
    <source>
        <dbReference type="EMBL" id="POY72107.1"/>
    </source>
</evidence>
<reference evidence="2 3" key="1">
    <citation type="journal article" date="2018" name="Front. Microbiol.">
        <title>Prospects for Fungal Bioremediation of Acidic Radioactive Waste Sites: Characterization and Genome Sequence of Rhodotorula taiwanensis MD1149.</title>
        <authorList>
            <person name="Tkavc R."/>
            <person name="Matrosova V.Y."/>
            <person name="Grichenko O.E."/>
            <person name="Gostincar C."/>
            <person name="Volpe R.P."/>
            <person name="Klimenkova P."/>
            <person name="Gaidamakova E.K."/>
            <person name="Zhou C.E."/>
            <person name="Stewart B.J."/>
            <person name="Lyman M.G."/>
            <person name="Malfatti S.A."/>
            <person name="Rubinfeld B."/>
            <person name="Courtot M."/>
            <person name="Singh J."/>
            <person name="Dalgard C.L."/>
            <person name="Hamilton T."/>
            <person name="Frey K.G."/>
            <person name="Gunde-Cimerman N."/>
            <person name="Dugan L."/>
            <person name="Daly M.J."/>
        </authorList>
    </citation>
    <scope>NUCLEOTIDE SEQUENCE [LARGE SCALE GENOMIC DNA]</scope>
    <source>
        <strain evidence="2 3">MD1149</strain>
    </source>
</reference>
<proteinExistence type="predicted"/>
<dbReference type="STRING" id="741276.A0A2S5B5Q7"/>
<dbReference type="Gene3D" id="3.40.830.10">
    <property type="entry name" value="LigB-like"/>
    <property type="match status" value="1"/>
</dbReference>
<protein>
    <submittedName>
        <fullName evidence="2">Uncharacterized protein</fullName>
    </submittedName>
</protein>
<feature type="signal peptide" evidence="1">
    <location>
        <begin position="1"/>
        <end position="19"/>
    </location>
</feature>
<name>A0A2S5B5Q7_9BASI</name>
<gene>
    <name evidence="2" type="ORF">BMF94_4839</name>
</gene>
<keyword evidence="3" id="KW-1185">Reference proteome</keyword>
<dbReference type="Proteomes" id="UP000237144">
    <property type="component" value="Unassembled WGS sequence"/>
</dbReference>
<accession>A0A2S5B5Q7</accession>
<comment type="caution">
    <text evidence="2">The sequence shown here is derived from an EMBL/GenBank/DDBJ whole genome shotgun (WGS) entry which is preliminary data.</text>
</comment>
<keyword evidence="1" id="KW-0732">Signal</keyword>
<dbReference type="OrthoDB" id="2528296at2759"/>
<dbReference type="EMBL" id="PJQD01000058">
    <property type="protein sequence ID" value="POY72107.1"/>
    <property type="molecule type" value="Genomic_DNA"/>
</dbReference>
<organism evidence="2 3">
    <name type="scientific">Rhodotorula taiwanensis</name>
    <dbReference type="NCBI Taxonomy" id="741276"/>
    <lineage>
        <taxon>Eukaryota</taxon>
        <taxon>Fungi</taxon>
        <taxon>Dikarya</taxon>
        <taxon>Basidiomycota</taxon>
        <taxon>Pucciniomycotina</taxon>
        <taxon>Microbotryomycetes</taxon>
        <taxon>Sporidiobolales</taxon>
        <taxon>Sporidiobolaceae</taxon>
        <taxon>Rhodotorula</taxon>
    </lineage>
</organism>
<dbReference type="SUPFAM" id="SSF53213">
    <property type="entry name" value="LigB-like"/>
    <property type="match status" value="1"/>
</dbReference>
<evidence type="ECO:0000313" key="3">
    <source>
        <dbReference type="Proteomes" id="UP000237144"/>
    </source>
</evidence>